<dbReference type="Proteomes" id="UP001558613">
    <property type="component" value="Unassembled WGS sequence"/>
</dbReference>
<proteinExistence type="predicted"/>
<organism evidence="1 2">
    <name type="scientific">Cirrhinus molitorella</name>
    <name type="common">mud carp</name>
    <dbReference type="NCBI Taxonomy" id="172907"/>
    <lineage>
        <taxon>Eukaryota</taxon>
        <taxon>Metazoa</taxon>
        <taxon>Chordata</taxon>
        <taxon>Craniata</taxon>
        <taxon>Vertebrata</taxon>
        <taxon>Euteleostomi</taxon>
        <taxon>Actinopterygii</taxon>
        <taxon>Neopterygii</taxon>
        <taxon>Teleostei</taxon>
        <taxon>Ostariophysi</taxon>
        <taxon>Cypriniformes</taxon>
        <taxon>Cyprinidae</taxon>
        <taxon>Labeoninae</taxon>
        <taxon>Labeonini</taxon>
        <taxon>Cirrhinus</taxon>
    </lineage>
</organism>
<name>A0ABR3NEZ5_9TELE</name>
<evidence type="ECO:0000313" key="2">
    <source>
        <dbReference type="Proteomes" id="UP001558613"/>
    </source>
</evidence>
<protein>
    <submittedName>
        <fullName evidence="1">Uncharacterized protein</fullName>
    </submittedName>
</protein>
<sequence>MWRKNSITPGMNFIAGNRRRPPLRNQTACREYRAVNEQKAEAIALADECQYVYDSREMREDESRRSGARQQRAVRLQESEVQYVGGRPVPNMLSHLPMRHLSTWLLSSHHWTILTTSMAMLLLMLALSHSDLSTAKSHDSPPVQLDYLQRRMGWPHQLMIKRGLTFYLCLSTENRTQRCKTPSNQQAQFYRHTLRNLGTSPTSYDISDWLHYEAWYHDSDVEIASQVVDKMKLPCHLRRVSTNTPSQTFAKLTTGGEQGEGWNARPVRWNRVWRQVKQGSMVELETKEESAEQVTRVGGLEARMWQDRRKGQTSWTAEDPTAE</sequence>
<dbReference type="EMBL" id="JAYMGO010000004">
    <property type="protein sequence ID" value="KAL1275286.1"/>
    <property type="molecule type" value="Genomic_DNA"/>
</dbReference>
<accession>A0ABR3NEZ5</accession>
<evidence type="ECO:0000313" key="1">
    <source>
        <dbReference type="EMBL" id="KAL1275286.1"/>
    </source>
</evidence>
<reference evidence="1 2" key="1">
    <citation type="submission" date="2023-09" db="EMBL/GenBank/DDBJ databases">
        <authorList>
            <person name="Wang M."/>
        </authorList>
    </citation>
    <scope>NUCLEOTIDE SEQUENCE [LARGE SCALE GENOMIC DNA]</scope>
    <source>
        <strain evidence="1">GT-2023</strain>
        <tissue evidence="1">Liver</tissue>
    </source>
</reference>
<comment type="caution">
    <text evidence="1">The sequence shown here is derived from an EMBL/GenBank/DDBJ whole genome shotgun (WGS) entry which is preliminary data.</text>
</comment>
<gene>
    <name evidence="1" type="ORF">QQF64_034909</name>
</gene>
<keyword evidence="2" id="KW-1185">Reference proteome</keyword>